<gene>
    <name evidence="8" type="ORF">H8695_01040</name>
</gene>
<proteinExistence type="inferred from homology"/>
<evidence type="ECO:0000256" key="4">
    <source>
        <dbReference type="ARBA" id="ARBA00022989"/>
    </source>
</evidence>
<dbReference type="Proteomes" id="UP000620366">
    <property type="component" value="Unassembled WGS sequence"/>
</dbReference>
<keyword evidence="3 6" id="KW-0812">Transmembrane</keyword>
<dbReference type="GO" id="GO:0005886">
    <property type="term" value="C:plasma membrane"/>
    <property type="evidence" value="ECO:0007669"/>
    <property type="project" value="TreeGrafter"/>
</dbReference>
<reference evidence="8" key="1">
    <citation type="submission" date="2020-08" db="EMBL/GenBank/DDBJ databases">
        <title>Genome public.</title>
        <authorList>
            <person name="Liu C."/>
            <person name="Sun Q."/>
        </authorList>
    </citation>
    <scope>NUCLEOTIDE SEQUENCE</scope>
    <source>
        <strain evidence="8">BX7</strain>
    </source>
</reference>
<evidence type="ECO:0000256" key="1">
    <source>
        <dbReference type="ARBA" id="ARBA00004141"/>
    </source>
</evidence>
<comment type="similarity">
    <text evidence="2">Belongs to the GtrA family.</text>
</comment>
<organism evidence="8 9">
    <name type="scientific">Feifania hominis</name>
    <dbReference type="NCBI Taxonomy" id="2763660"/>
    <lineage>
        <taxon>Bacteria</taxon>
        <taxon>Bacillati</taxon>
        <taxon>Bacillota</taxon>
        <taxon>Clostridia</taxon>
        <taxon>Eubacteriales</taxon>
        <taxon>Feifaniaceae</taxon>
        <taxon>Feifania</taxon>
    </lineage>
</organism>
<feature type="domain" description="GtrA/DPMS transmembrane" evidence="7">
    <location>
        <begin position="24"/>
        <end position="149"/>
    </location>
</feature>
<evidence type="ECO:0000256" key="3">
    <source>
        <dbReference type="ARBA" id="ARBA00022692"/>
    </source>
</evidence>
<feature type="transmembrane region" description="Helical" evidence="6">
    <location>
        <begin position="96"/>
        <end position="122"/>
    </location>
</feature>
<evidence type="ECO:0000256" key="6">
    <source>
        <dbReference type="SAM" id="Phobius"/>
    </source>
</evidence>
<feature type="transmembrane region" description="Helical" evidence="6">
    <location>
        <begin position="22"/>
        <end position="43"/>
    </location>
</feature>
<feature type="transmembrane region" description="Helical" evidence="6">
    <location>
        <begin position="128"/>
        <end position="148"/>
    </location>
</feature>
<protein>
    <submittedName>
        <fullName evidence="8">GtrA family protein</fullName>
    </submittedName>
</protein>
<keyword evidence="4 6" id="KW-1133">Transmembrane helix</keyword>
<dbReference type="RefSeq" id="WP_249298917.1">
    <property type="nucleotide sequence ID" value="NZ_JACRSP010000001.1"/>
</dbReference>
<keyword evidence="5 6" id="KW-0472">Membrane</keyword>
<comment type="caution">
    <text evidence="8">The sequence shown here is derived from an EMBL/GenBank/DDBJ whole genome shotgun (WGS) entry which is preliminary data.</text>
</comment>
<evidence type="ECO:0000259" key="7">
    <source>
        <dbReference type="Pfam" id="PF04138"/>
    </source>
</evidence>
<dbReference type="Pfam" id="PF04138">
    <property type="entry name" value="GtrA_DPMS_TM"/>
    <property type="match status" value="1"/>
</dbReference>
<evidence type="ECO:0000313" key="9">
    <source>
        <dbReference type="Proteomes" id="UP000620366"/>
    </source>
</evidence>
<dbReference type="GO" id="GO:0000271">
    <property type="term" value="P:polysaccharide biosynthetic process"/>
    <property type="evidence" value="ECO:0007669"/>
    <property type="project" value="InterPro"/>
</dbReference>
<dbReference type="PANTHER" id="PTHR38459">
    <property type="entry name" value="PROPHAGE BACTOPRENOL-LINKED GLUCOSE TRANSLOCASE HOMOLOG"/>
    <property type="match status" value="1"/>
</dbReference>
<evidence type="ECO:0000256" key="2">
    <source>
        <dbReference type="ARBA" id="ARBA00009399"/>
    </source>
</evidence>
<evidence type="ECO:0000256" key="5">
    <source>
        <dbReference type="ARBA" id="ARBA00023136"/>
    </source>
</evidence>
<keyword evidence="9" id="KW-1185">Reference proteome</keyword>
<dbReference type="AlphaFoldDB" id="A0A926DB61"/>
<evidence type="ECO:0000313" key="8">
    <source>
        <dbReference type="EMBL" id="MBC8535283.1"/>
    </source>
</evidence>
<sequence>MCQKREFKLFGKTVSAEFLRQFVRYLIIGVSAVVVEYLLFLGMLTFLKGVTINLGFAAFDGEFLANSIAMILGAVYSFLLNRFWSFQSKAPVGMQMVKYAILFVFNLFASNFLLYCLSGLLVHLPVELAKVPVMGIIALWNFFMYRVFVYR</sequence>
<dbReference type="PANTHER" id="PTHR38459:SF1">
    <property type="entry name" value="PROPHAGE BACTOPRENOL-LINKED GLUCOSE TRANSLOCASE HOMOLOG"/>
    <property type="match status" value="1"/>
</dbReference>
<comment type="subcellular location">
    <subcellularLocation>
        <location evidence="1">Membrane</location>
        <topology evidence="1">Multi-pass membrane protein</topology>
    </subcellularLocation>
</comment>
<feature type="transmembrane region" description="Helical" evidence="6">
    <location>
        <begin position="63"/>
        <end position="84"/>
    </location>
</feature>
<dbReference type="InterPro" id="IPR051401">
    <property type="entry name" value="GtrA_CellWall_Glycosyl"/>
</dbReference>
<dbReference type="EMBL" id="JACRSP010000001">
    <property type="protein sequence ID" value="MBC8535283.1"/>
    <property type="molecule type" value="Genomic_DNA"/>
</dbReference>
<name>A0A926DB61_9FIRM</name>
<dbReference type="InterPro" id="IPR007267">
    <property type="entry name" value="GtrA_DPMS_TM"/>
</dbReference>
<accession>A0A926DB61</accession>